<dbReference type="Pfam" id="PF01208">
    <property type="entry name" value="URO-D"/>
    <property type="match status" value="1"/>
</dbReference>
<comment type="caution">
    <text evidence="2">The sequence shown here is derived from an EMBL/GenBank/DDBJ whole genome shotgun (WGS) entry which is preliminary data.</text>
</comment>
<evidence type="ECO:0000259" key="1">
    <source>
        <dbReference type="Pfam" id="PF01208"/>
    </source>
</evidence>
<protein>
    <recommendedName>
        <fullName evidence="1">Uroporphyrinogen decarboxylase (URO-D) domain-containing protein</fullName>
    </recommendedName>
</protein>
<dbReference type="InterPro" id="IPR038071">
    <property type="entry name" value="UROD/MetE-like_sf"/>
</dbReference>
<sequence length="421" mass="48265">MTPTEQKKYDARLKRLQDALALKEPDRVPIDITGGCYMIQRLGYTMAESNYDETMEIGKEAARRFMLDYEPDVMTGLNLTYAGEGRGHEMQGSRTLYISGMANAPIGNDSMPQFIEFPTLYDDEFEEFFYDYTRWSLNKFLPRVSSVMEPFRDFQLNLSHRGIGEVAAAFSKPEIRKAIQKLWEIDDFYQVYRKKLAAANEELAELGFPSMMGGRAVVPFDKYSDTYRGMELTFVDIFEDENLVMKFCNKFHKEQIEQLRHGNPDGKKTGKQIVMALHKGSDDMMSNAFYEKFYWNHLKEIIAACREAGMMANVFCEGMYNDKLKYLAEVEKGSAYFTFDKVNMQKAKKTVGSVCCIGGGFPTPLLVYETPEKVREAVKRHLDVAMPDGGYIFRMSAGLDGAKAENVEAMFETVHEYGKYR</sequence>
<dbReference type="InterPro" id="IPR000257">
    <property type="entry name" value="Uroporphyrinogen_deCOase"/>
</dbReference>
<gene>
    <name evidence="2" type="ORF">OCV47_12150</name>
</gene>
<feature type="domain" description="Uroporphyrinogen decarboxylase (URO-D)" evidence="1">
    <location>
        <begin position="206"/>
        <end position="417"/>
    </location>
</feature>
<dbReference type="Proteomes" id="UP001652338">
    <property type="component" value="Unassembled WGS sequence"/>
</dbReference>
<dbReference type="PANTHER" id="PTHR47099">
    <property type="entry name" value="METHYLCOBAMIDE:COM METHYLTRANSFERASE MTBA"/>
    <property type="match status" value="1"/>
</dbReference>
<reference evidence="2 3" key="1">
    <citation type="journal article" date="2021" name="ISME Commun">
        <title>Automated analysis of genomic sequences facilitates high-throughput and comprehensive description of bacteria.</title>
        <authorList>
            <person name="Hitch T.C.A."/>
        </authorList>
    </citation>
    <scope>NUCLEOTIDE SEQUENCE [LARGE SCALE GENOMIC DNA]</scope>
    <source>
        <strain evidence="2 3">Sanger_29</strain>
    </source>
</reference>
<dbReference type="EMBL" id="JAOQKE010000018">
    <property type="protein sequence ID" value="MCU6726083.1"/>
    <property type="molecule type" value="Genomic_DNA"/>
</dbReference>
<dbReference type="InterPro" id="IPR052024">
    <property type="entry name" value="Methanogen_methyltrans"/>
</dbReference>
<evidence type="ECO:0000313" key="2">
    <source>
        <dbReference type="EMBL" id="MCU6726083.1"/>
    </source>
</evidence>
<name>A0ABT2SNK3_9FIRM</name>
<dbReference type="PANTHER" id="PTHR47099:SF1">
    <property type="entry name" value="METHYLCOBAMIDE:COM METHYLTRANSFERASE MTBA"/>
    <property type="match status" value="1"/>
</dbReference>
<proteinExistence type="predicted"/>
<keyword evidence="3" id="KW-1185">Reference proteome</keyword>
<accession>A0ABT2SNK3</accession>
<dbReference type="RefSeq" id="WP_262655340.1">
    <property type="nucleotide sequence ID" value="NZ_JAOQKE010000018.1"/>
</dbReference>
<organism evidence="2 3">
    <name type="scientific">Muricoprocola aceti</name>
    <dbReference type="NCBI Taxonomy" id="2981772"/>
    <lineage>
        <taxon>Bacteria</taxon>
        <taxon>Bacillati</taxon>
        <taxon>Bacillota</taxon>
        <taxon>Clostridia</taxon>
        <taxon>Lachnospirales</taxon>
        <taxon>Lachnospiraceae</taxon>
        <taxon>Muricoprocola</taxon>
    </lineage>
</organism>
<dbReference type="SUPFAM" id="SSF51726">
    <property type="entry name" value="UROD/MetE-like"/>
    <property type="match status" value="1"/>
</dbReference>
<dbReference type="Gene3D" id="3.20.20.210">
    <property type="match status" value="1"/>
</dbReference>
<evidence type="ECO:0000313" key="3">
    <source>
        <dbReference type="Proteomes" id="UP001652338"/>
    </source>
</evidence>